<proteinExistence type="predicted"/>
<gene>
    <name evidence="2" type="ORF">MAR_015362</name>
</gene>
<dbReference type="Proteomes" id="UP001164746">
    <property type="component" value="Chromosome 12"/>
</dbReference>
<organism evidence="2 3">
    <name type="scientific">Mya arenaria</name>
    <name type="common">Soft-shell clam</name>
    <dbReference type="NCBI Taxonomy" id="6604"/>
    <lineage>
        <taxon>Eukaryota</taxon>
        <taxon>Metazoa</taxon>
        <taxon>Spiralia</taxon>
        <taxon>Lophotrochozoa</taxon>
        <taxon>Mollusca</taxon>
        <taxon>Bivalvia</taxon>
        <taxon>Autobranchia</taxon>
        <taxon>Heteroconchia</taxon>
        <taxon>Euheterodonta</taxon>
        <taxon>Imparidentia</taxon>
        <taxon>Neoheterodontei</taxon>
        <taxon>Myida</taxon>
        <taxon>Myoidea</taxon>
        <taxon>Myidae</taxon>
        <taxon>Mya</taxon>
    </lineage>
</organism>
<feature type="signal peptide" evidence="1">
    <location>
        <begin position="1"/>
        <end position="17"/>
    </location>
</feature>
<dbReference type="InterPro" id="IPR000884">
    <property type="entry name" value="TSP1_rpt"/>
</dbReference>
<name>A0ABY7FGT5_MYAAR</name>
<dbReference type="InterPro" id="IPR036383">
    <property type="entry name" value="TSP1_rpt_sf"/>
</dbReference>
<evidence type="ECO:0000256" key="1">
    <source>
        <dbReference type="SAM" id="SignalP"/>
    </source>
</evidence>
<sequence length="311" mass="35030">MWTYTLIFVGLVRVGLGQSLEPSSCTWHETNMKVIERLAILETKQKYLEETISRQQHFIDDLINVVMKQWGSWSEWSACAFKCSGNDVDNGRTQTRTRLLMKDNVAMQNETERRPCNAVQYAGCEASTGSDDQYGVAYDYRDQMAQATCTALLDTGSTDVYAVRRCRALPYFGAEHVYVAGDKFEDLVNIVVRQWGSWSEWGACAFKCSGSDVDNGRTQTRTRLLVDDNIVLQNETERRPCNAVLYIGCETSTGPDDQYGIAYDYRDQMAQATCTALLDTTSAHVYAVRRTCSNLTVPCAEVCSSLRLAEY</sequence>
<keyword evidence="1" id="KW-0732">Signal</keyword>
<accession>A0ABY7FGT5</accession>
<protein>
    <submittedName>
        <fullName evidence="2">Uncharacterized protein</fullName>
    </submittedName>
</protein>
<dbReference type="Gene3D" id="2.20.100.10">
    <property type="entry name" value="Thrombospondin type-1 (TSP1) repeat"/>
    <property type="match status" value="2"/>
</dbReference>
<reference evidence="2" key="1">
    <citation type="submission" date="2022-11" db="EMBL/GenBank/DDBJ databases">
        <title>Centuries of genome instability and evolution in soft-shell clam transmissible cancer (bioRxiv).</title>
        <authorList>
            <person name="Hart S.F.M."/>
            <person name="Yonemitsu M.A."/>
            <person name="Giersch R.M."/>
            <person name="Beal B.F."/>
            <person name="Arriagada G."/>
            <person name="Davis B.W."/>
            <person name="Ostrander E.A."/>
            <person name="Goff S.P."/>
            <person name="Metzger M.J."/>
        </authorList>
    </citation>
    <scope>NUCLEOTIDE SEQUENCE</scope>
    <source>
        <strain evidence="2">MELC-2E11</strain>
        <tissue evidence="2">Siphon/mantle</tissue>
    </source>
</reference>
<evidence type="ECO:0000313" key="3">
    <source>
        <dbReference type="Proteomes" id="UP001164746"/>
    </source>
</evidence>
<feature type="chain" id="PRO_5047351765" evidence="1">
    <location>
        <begin position="18"/>
        <end position="311"/>
    </location>
</feature>
<dbReference type="EMBL" id="CP111023">
    <property type="protein sequence ID" value="WAR21388.1"/>
    <property type="molecule type" value="Genomic_DNA"/>
</dbReference>
<keyword evidence="3" id="KW-1185">Reference proteome</keyword>
<dbReference type="PROSITE" id="PS50092">
    <property type="entry name" value="TSP1"/>
    <property type="match status" value="1"/>
</dbReference>
<dbReference type="SUPFAM" id="SSF82895">
    <property type="entry name" value="TSP-1 type 1 repeat"/>
    <property type="match status" value="2"/>
</dbReference>
<evidence type="ECO:0000313" key="2">
    <source>
        <dbReference type="EMBL" id="WAR21388.1"/>
    </source>
</evidence>